<dbReference type="InterPro" id="IPR023296">
    <property type="entry name" value="Glyco_hydro_beta-prop_sf"/>
</dbReference>
<dbReference type="EMBL" id="UGJF01000001">
    <property type="protein sequence ID" value="STQ87398.1"/>
    <property type="molecule type" value="Genomic_DNA"/>
</dbReference>
<sequence length="301" mass="34771">MEWKKRGLIFCPNKMNAWMDNSFLQPTPIVLRDRIRIYGGIRDVKGVSRIGYVEVEKDNPNAIINISKTPVLDIGKNGMFDDNGVTPTSLVVIDDKIYLYYAGYTLGTKVRFRVFSGIAVSNDGGENFVRIQQHPITDRVRGEELFRVIHSVVFDKGIYKIWYGGGNYFIQGKSKTLPVYDIRYMESMSIFEFPKEGIVAIPVTDSEHRVGRPFVFLENNIFKMFYGYGSEEYPYRLAYAESNDGIHWVNKNINIDLSYEGWDCEMMAYPSFVRVNRKGYLFYNGNNYGYNGFGYAELIEE</sequence>
<accession>A0A377PWR2</accession>
<proteinExistence type="predicted"/>
<dbReference type="Proteomes" id="UP000255269">
    <property type="component" value="Unassembled WGS sequence"/>
</dbReference>
<protein>
    <submittedName>
        <fullName evidence="1">Uncharacterized protein</fullName>
    </submittedName>
</protein>
<dbReference type="SUPFAM" id="SSF75005">
    <property type="entry name" value="Arabinanase/levansucrase/invertase"/>
    <property type="match status" value="1"/>
</dbReference>
<dbReference type="RefSeq" id="WP_115056638.1">
    <property type="nucleotide sequence ID" value="NZ_UGJF01000001.1"/>
</dbReference>
<evidence type="ECO:0000313" key="1">
    <source>
        <dbReference type="EMBL" id="STQ87398.1"/>
    </source>
</evidence>
<dbReference type="AlphaFoldDB" id="A0A377PWR2"/>
<organism evidence="1 2">
    <name type="scientific">Helicobacter pullorum</name>
    <dbReference type="NCBI Taxonomy" id="35818"/>
    <lineage>
        <taxon>Bacteria</taxon>
        <taxon>Pseudomonadati</taxon>
        <taxon>Campylobacterota</taxon>
        <taxon>Epsilonproteobacteria</taxon>
        <taxon>Campylobacterales</taxon>
        <taxon>Helicobacteraceae</taxon>
        <taxon>Helicobacter</taxon>
    </lineage>
</organism>
<evidence type="ECO:0000313" key="2">
    <source>
        <dbReference type="Proteomes" id="UP000255269"/>
    </source>
</evidence>
<reference evidence="1 2" key="1">
    <citation type="submission" date="2018-06" db="EMBL/GenBank/DDBJ databases">
        <authorList>
            <consortium name="Pathogen Informatics"/>
            <person name="Doyle S."/>
        </authorList>
    </citation>
    <scope>NUCLEOTIDE SEQUENCE [LARGE SCALE GENOMIC DNA]</scope>
    <source>
        <strain evidence="1 2">NCTC13156</strain>
    </source>
</reference>
<dbReference type="Gene3D" id="2.115.10.20">
    <property type="entry name" value="Glycosyl hydrolase domain, family 43"/>
    <property type="match status" value="2"/>
</dbReference>
<name>A0A377PWR2_9HELI</name>
<gene>
    <name evidence="1" type="ORF">NCTC13156_00210</name>
</gene>